<sequence length="323" mass="35279">MDLEEKVQDTAGGLSDTAAGRSDPVAGRPEAAAAQGRCGDSADGFRALATLSLEKVFFLARNAWRQMEEMLAAAPGLVDLTLRDIVFHVAGDGGGLPGRWVIGGQSLRRVELCLEIAGAGFWGIGSVPKLECAHVVLNDSPEHRDYFKLFAALSGVKELNVGNFNGRTYQAPLLTGSLSPTFLNLTILKLDTNFYTLEAYIATWSLLQEVPLLQILQIRDCFRDGEANVDLVAGCMHTTLRSCFDLFKNLEYLRMVGISCSINDIYFIKHVVHEATNLKEVSVDMFEGSRKTAQVVSRELKDCQRASAGSRITIKRGDSVCDV</sequence>
<dbReference type="EMBL" id="JACEFO010001972">
    <property type="protein sequence ID" value="KAF8690644.1"/>
    <property type="molecule type" value="Genomic_DNA"/>
</dbReference>
<name>A0A835B7U7_9POAL</name>
<organism evidence="2 3">
    <name type="scientific">Digitaria exilis</name>
    <dbReference type="NCBI Taxonomy" id="1010633"/>
    <lineage>
        <taxon>Eukaryota</taxon>
        <taxon>Viridiplantae</taxon>
        <taxon>Streptophyta</taxon>
        <taxon>Embryophyta</taxon>
        <taxon>Tracheophyta</taxon>
        <taxon>Spermatophyta</taxon>
        <taxon>Magnoliopsida</taxon>
        <taxon>Liliopsida</taxon>
        <taxon>Poales</taxon>
        <taxon>Poaceae</taxon>
        <taxon>PACMAD clade</taxon>
        <taxon>Panicoideae</taxon>
        <taxon>Panicodae</taxon>
        <taxon>Paniceae</taxon>
        <taxon>Anthephorinae</taxon>
        <taxon>Digitaria</taxon>
    </lineage>
</organism>
<dbReference type="OrthoDB" id="692671at2759"/>
<feature type="region of interest" description="Disordered" evidence="1">
    <location>
        <begin position="1"/>
        <end position="38"/>
    </location>
</feature>
<dbReference type="AlphaFoldDB" id="A0A835B7U7"/>
<evidence type="ECO:0000313" key="3">
    <source>
        <dbReference type="Proteomes" id="UP000636709"/>
    </source>
</evidence>
<dbReference type="Proteomes" id="UP000636709">
    <property type="component" value="Unassembled WGS sequence"/>
</dbReference>
<dbReference type="SUPFAM" id="SSF52047">
    <property type="entry name" value="RNI-like"/>
    <property type="match status" value="1"/>
</dbReference>
<dbReference type="Gene3D" id="3.80.10.10">
    <property type="entry name" value="Ribonuclease Inhibitor"/>
    <property type="match status" value="1"/>
</dbReference>
<reference evidence="2" key="1">
    <citation type="submission" date="2020-07" db="EMBL/GenBank/DDBJ databases">
        <title>Genome sequence and genetic diversity analysis of an under-domesticated orphan crop, white fonio (Digitaria exilis).</title>
        <authorList>
            <person name="Bennetzen J.L."/>
            <person name="Chen S."/>
            <person name="Ma X."/>
            <person name="Wang X."/>
            <person name="Yssel A.E.J."/>
            <person name="Chaluvadi S.R."/>
            <person name="Johnson M."/>
            <person name="Gangashetty P."/>
            <person name="Hamidou F."/>
            <person name="Sanogo M.D."/>
            <person name="Zwaenepoel A."/>
            <person name="Wallace J."/>
            <person name="Van De Peer Y."/>
            <person name="Van Deynze A."/>
        </authorList>
    </citation>
    <scope>NUCLEOTIDE SEQUENCE</scope>
    <source>
        <tissue evidence="2">Leaves</tissue>
    </source>
</reference>
<comment type="caution">
    <text evidence="2">The sequence shown here is derived from an EMBL/GenBank/DDBJ whole genome shotgun (WGS) entry which is preliminary data.</text>
</comment>
<accession>A0A835B7U7</accession>
<keyword evidence="3" id="KW-1185">Reference proteome</keyword>
<evidence type="ECO:0000313" key="2">
    <source>
        <dbReference type="EMBL" id="KAF8690644.1"/>
    </source>
</evidence>
<gene>
    <name evidence="2" type="ORF">HU200_041016</name>
</gene>
<evidence type="ECO:0000256" key="1">
    <source>
        <dbReference type="SAM" id="MobiDB-lite"/>
    </source>
</evidence>
<proteinExistence type="predicted"/>
<dbReference type="InterPro" id="IPR032675">
    <property type="entry name" value="LRR_dom_sf"/>
</dbReference>
<protein>
    <submittedName>
        <fullName evidence="2">Uncharacterized protein</fullName>
    </submittedName>
</protein>